<dbReference type="EMBL" id="CP135996">
    <property type="protein sequence ID" value="WOC32449.1"/>
    <property type="molecule type" value="Genomic_DNA"/>
</dbReference>
<dbReference type="KEGG" id="carl:PXC00_00860"/>
<evidence type="ECO:0000259" key="2">
    <source>
        <dbReference type="Pfam" id="PF22322"/>
    </source>
</evidence>
<evidence type="ECO:0000256" key="1">
    <source>
        <dbReference type="SAM" id="SignalP"/>
    </source>
</evidence>
<dbReference type="AlphaFoldDB" id="A0AA97D8X0"/>
<organism evidence="3 4">
    <name type="scientific">Caproicibacterium argilliputei</name>
    <dbReference type="NCBI Taxonomy" id="3030016"/>
    <lineage>
        <taxon>Bacteria</taxon>
        <taxon>Bacillati</taxon>
        <taxon>Bacillota</taxon>
        <taxon>Clostridia</taxon>
        <taxon>Eubacteriales</taxon>
        <taxon>Oscillospiraceae</taxon>
        <taxon>Caproicibacterium</taxon>
    </lineage>
</organism>
<evidence type="ECO:0000313" key="3">
    <source>
        <dbReference type="EMBL" id="WOC32449.1"/>
    </source>
</evidence>
<feature type="signal peptide" evidence="1">
    <location>
        <begin position="1"/>
        <end position="27"/>
    </location>
</feature>
<dbReference type="Pfam" id="PF22322">
    <property type="entry name" value="DUF6973"/>
    <property type="match status" value="1"/>
</dbReference>
<proteinExistence type="predicted"/>
<name>A0AA97D8X0_9FIRM</name>
<dbReference type="InterPro" id="IPR054246">
    <property type="entry name" value="DUF6973"/>
</dbReference>
<accession>A0AA97D8X0</accession>
<feature type="domain" description="DUF6973" evidence="2">
    <location>
        <begin position="119"/>
        <end position="224"/>
    </location>
</feature>
<evidence type="ECO:0000313" key="4">
    <source>
        <dbReference type="Proteomes" id="UP001300604"/>
    </source>
</evidence>
<sequence length="244" mass="26557">MKRTVLSLLAVSALLFSVVGTSLPAKAAEISSTSQTETTYSFVGEVNDWNDIAIMSKAWKDFVSSYPESTEAEQNKFLLNFVESGHLRQAESSEITQNGINANILGYGYGGDLNAEEKKLALRHPVQAVKVYNAAQRATDLTVSNYGHNGYQDNSDAFRHCLWSALMKQSIGTAAAKEWGTAHEADSSGVDKQMDLFNNNVGRSINVSGSESSIVNSVKSLVKSGKLRRIVKNKLVPTYKAGLR</sequence>
<reference evidence="3 4" key="1">
    <citation type="submission" date="2024-06" db="EMBL/GenBank/DDBJ databases">
        <title>Caproicibacterium argilliputei sp. nov, a novel caproic acid producing anaerobic bacterium isolated from pit mud.</title>
        <authorList>
            <person name="Xia S."/>
        </authorList>
    </citation>
    <scope>NUCLEOTIDE SEQUENCE [LARGE SCALE GENOMIC DNA]</scope>
    <source>
        <strain evidence="3 4">ZCY20-5</strain>
    </source>
</reference>
<keyword evidence="4" id="KW-1185">Reference proteome</keyword>
<feature type="chain" id="PRO_5041691168" description="DUF6973 domain-containing protein" evidence="1">
    <location>
        <begin position="28"/>
        <end position="244"/>
    </location>
</feature>
<reference evidence="4" key="3">
    <citation type="submission" date="2024-06" db="EMBL/GenBank/DDBJ databases">
        <authorList>
            <person name="Zeng C."/>
        </authorList>
    </citation>
    <scope>NUCLEOTIDE SEQUENCE [LARGE SCALE GENOMIC DNA]</scope>
    <source>
        <strain evidence="4">ZCY20-5</strain>
    </source>
</reference>
<gene>
    <name evidence="3" type="ORF">PXC00_00860</name>
</gene>
<keyword evidence="1" id="KW-0732">Signal</keyword>
<protein>
    <recommendedName>
        <fullName evidence="2">DUF6973 domain-containing protein</fullName>
    </recommendedName>
</protein>
<dbReference type="RefSeq" id="WP_275844845.1">
    <property type="nucleotide sequence ID" value="NZ_CP135996.1"/>
</dbReference>
<reference evidence="4" key="2">
    <citation type="submission" date="2024-06" db="EMBL/GenBank/DDBJ databases">
        <title>Caproicibacterium argilliputei sp. nov, a novel caproic acid producing anaerobic bacterium isolated from pit mud.</title>
        <authorList>
            <person name="Zeng C."/>
        </authorList>
    </citation>
    <scope>NUCLEOTIDE SEQUENCE [LARGE SCALE GENOMIC DNA]</scope>
    <source>
        <strain evidence="4">ZCY20-5</strain>
    </source>
</reference>
<dbReference type="Proteomes" id="UP001300604">
    <property type="component" value="Chromosome"/>
</dbReference>